<keyword evidence="6 10" id="KW-0068">Autocatalytic cleavage</keyword>
<evidence type="ECO:0000256" key="2">
    <source>
        <dbReference type="ARBA" id="ARBA00011475"/>
    </source>
</evidence>
<dbReference type="FunFam" id="3.10.20.340:FF:000001">
    <property type="entry name" value="Arginine biosynthesis bifunctional protein ArgJ, chloroplastic"/>
    <property type="match status" value="1"/>
</dbReference>
<dbReference type="AlphaFoldDB" id="A0A8I0AQC1"/>
<dbReference type="Gene3D" id="3.10.20.340">
    <property type="entry name" value="ArgJ beta chain, C-terminal domain"/>
    <property type="match status" value="1"/>
</dbReference>
<comment type="pathway">
    <text evidence="10">Amino-acid biosynthesis; L-arginine biosynthesis; N(2)-acetyl-L-ornithine from L-glutamate: step 1/4.</text>
</comment>
<reference evidence="11 12" key="1">
    <citation type="submission" date="2020-08" db="EMBL/GenBank/DDBJ databases">
        <title>Genome public.</title>
        <authorList>
            <person name="Liu C."/>
            <person name="Sun Q."/>
        </authorList>
    </citation>
    <scope>NUCLEOTIDE SEQUENCE [LARGE SCALE GENOMIC DNA]</scope>
    <source>
        <strain evidence="11 12">NSJ-10</strain>
    </source>
</reference>
<keyword evidence="3 10" id="KW-0055">Arginine biosynthesis</keyword>
<gene>
    <name evidence="10 11" type="primary">argJ</name>
    <name evidence="11" type="ORF">H8S09_11330</name>
</gene>
<dbReference type="GO" id="GO:0006592">
    <property type="term" value="P:ornithine biosynthetic process"/>
    <property type="evidence" value="ECO:0007669"/>
    <property type="project" value="TreeGrafter"/>
</dbReference>
<feature type="site" description="Involved in the stabilization of negative charge on the oxyanion by the formation of the oxyanion hole" evidence="10">
    <location>
        <position position="115"/>
    </location>
</feature>
<feature type="site" description="Cleavage; by autolysis" evidence="10">
    <location>
        <begin position="190"/>
        <end position="191"/>
    </location>
</feature>
<dbReference type="FunFam" id="3.60.70.12:FF:000001">
    <property type="entry name" value="Arginine biosynthesis bifunctional protein ArgJ, chloroplastic"/>
    <property type="match status" value="1"/>
</dbReference>
<evidence type="ECO:0000256" key="9">
    <source>
        <dbReference type="ARBA" id="ARBA00049439"/>
    </source>
</evidence>
<comment type="subunit">
    <text evidence="2 10">Heterotetramer of two alpha and two beta chains.</text>
</comment>
<feature type="binding site" evidence="10">
    <location>
        <position position="277"/>
    </location>
    <ligand>
        <name>substrate</name>
    </ligand>
</feature>
<name>A0A8I0AQC1_9FIRM</name>
<feature type="site" description="Involved in the stabilization of negative charge on the oxyanion by the formation of the oxyanion hole" evidence="10">
    <location>
        <position position="116"/>
    </location>
</feature>
<evidence type="ECO:0000256" key="3">
    <source>
        <dbReference type="ARBA" id="ARBA00022571"/>
    </source>
</evidence>
<keyword evidence="5 10" id="KW-0808">Transferase</keyword>
<comment type="pathway">
    <text evidence="10">Amino-acid biosynthesis; L-arginine biosynthesis; L-ornithine and N-acetyl-L-glutamate from L-glutamate and N(2)-acetyl-L-ornithine (cyclic): step 1/1.</text>
</comment>
<comment type="similarity">
    <text evidence="1 10">Belongs to the ArgJ family.</text>
</comment>
<dbReference type="Gene3D" id="3.60.70.12">
    <property type="entry name" value="L-amino peptidase D-ALA esterase/amidase"/>
    <property type="match status" value="1"/>
</dbReference>
<dbReference type="EMBL" id="JACOOX010000006">
    <property type="protein sequence ID" value="MBC5663454.1"/>
    <property type="molecule type" value="Genomic_DNA"/>
</dbReference>
<dbReference type="UniPathway" id="UPA00068">
    <property type="reaction ID" value="UER00106"/>
</dbReference>
<evidence type="ECO:0000313" key="11">
    <source>
        <dbReference type="EMBL" id="MBC5663454.1"/>
    </source>
</evidence>
<dbReference type="Pfam" id="PF01960">
    <property type="entry name" value="ArgJ"/>
    <property type="match status" value="1"/>
</dbReference>
<keyword evidence="8 10" id="KW-0012">Acyltransferase</keyword>
<dbReference type="InterPro" id="IPR002813">
    <property type="entry name" value="Arg_biosynth_ArgJ"/>
</dbReference>
<dbReference type="EC" id="2.3.1.35" evidence="10"/>
<evidence type="ECO:0000256" key="4">
    <source>
        <dbReference type="ARBA" id="ARBA00022605"/>
    </source>
</evidence>
<comment type="function">
    <text evidence="10">Catalyzes two activities which are involved in the cyclic version of arginine biosynthesis: the synthesis of N-acetylglutamate from glutamate and acetyl-CoA as the acetyl donor, and of ornithine by transacetylation between N(2)-acetylornithine and glutamate.</text>
</comment>
<feature type="binding site" evidence="10">
    <location>
        <position position="403"/>
    </location>
    <ligand>
        <name>substrate</name>
    </ligand>
</feature>
<dbReference type="EC" id="2.3.1.1" evidence="10"/>
<sequence length="408" mass="43294">MEIISGGVTAPIGFLAAGMHAGVRKNKKKKDMALLVSKCPAKTAGVFTQNVVKAAPVMWDKALCDDIGLCQALVVNSGVANACTGEAGDVDVAHMAELVAAELQVPVDQVAVASTGVIGIRLPMETIAHGICELSGMLSDDLESGSHAAEAIMTTDVYKKEIAVKLQIKGKTITVGGMCKGSGMINPNLGTVLGFLTTDLNISQELLQKTLRNDVIDTYNMLSVDGDTSTNDTVMIFANGMAGNDELLETDADYPAFAEALRYINTYFVKLIAADGEGTTRMFQVQVAGAESKEGARKLAKSVVTSNLVKCAVYGSDANWGRLVCAMGQSGIAFDPYKVDIIISSEAGSLKIVENGVCTDYDEERATEILSPDQVCFHANMHAGTETASAWGCDLTYEYIKINAEYRK</sequence>
<comment type="caution">
    <text evidence="10">Lacks conserved residue(s) required for the propagation of feature annotation.</text>
</comment>
<feature type="chain" id="PRO_5035026631" description="Arginine biosynthesis bifunctional protein ArgJ alpha chain" evidence="10">
    <location>
        <begin position="1"/>
        <end position="190"/>
    </location>
</feature>
<evidence type="ECO:0000256" key="7">
    <source>
        <dbReference type="ARBA" id="ARBA00023268"/>
    </source>
</evidence>
<keyword evidence="10" id="KW-0963">Cytoplasm</keyword>
<comment type="catalytic activity">
    <reaction evidence="10">
        <text>L-glutamate + acetyl-CoA = N-acetyl-L-glutamate + CoA + H(+)</text>
        <dbReference type="Rhea" id="RHEA:24292"/>
        <dbReference type="ChEBI" id="CHEBI:15378"/>
        <dbReference type="ChEBI" id="CHEBI:29985"/>
        <dbReference type="ChEBI" id="CHEBI:44337"/>
        <dbReference type="ChEBI" id="CHEBI:57287"/>
        <dbReference type="ChEBI" id="CHEBI:57288"/>
        <dbReference type="EC" id="2.3.1.1"/>
    </reaction>
</comment>
<comment type="subcellular location">
    <subcellularLocation>
        <location evidence="10">Cytoplasm</location>
    </subcellularLocation>
</comment>
<dbReference type="RefSeq" id="WP_186847880.1">
    <property type="nucleotide sequence ID" value="NZ_JACOOX010000006.1"/>
</dbReference>
<dbReference type="GO" id="GO:0004042">
    <property type="term" value="F:L-glutamate N-acetyltransferase activity"/>
    <property type="evidence" value="ECO:0007669"/>
    <property type="project" value="UniProtKB-UniRule"/>
</dbReference>
<protein>
    <recommendedName>
        <fullName evidence="10">Arginine biosynthesis bifunctional protein ArgJ</fullName>
    </recommendedName>
    <domain>
        <recommendedName>
            <fullName evidence="10">Glutamate N-acetyltransferase</fullName>
            <ecNumber evidence="10">2.3.1.35</ecNumber>
        </recommendedName>
        <alternativeName>
            <fullName evidence="10">Ornithine acetyltransferase</fullName>
            <shortName evidence="10">OATase</shortName>
        </alternativeName>
        <alternativeName>
            <fullName evidence="10">Ornithine transacetylase</fullName>
        </alternativeName>
    </domain>
    <domain>
        <recommendedName>
            <fullName evidence="10">Amino-acid acetyltransferase</fullName>
            <ecNumber evidence="10">2.3.1.1</ecNumber>
        </recommendedName>
        <alternativeName>
            <fullName evidence="10">N-acetylglutamate synthase</fullName>
            <shortName evidence="10">AGSase</shortName>
        </alternativeName>
    </domain>
    <component>
        <recommendedName>
            <fullName evidence="10">Arginine biosynthesis bifunctional protein ArgJ alpha chain</fullName>
        </recommendedName>
    </component>
    <component>
        <recommendedName>
            <fullName evidence="10">Arginine biosynthesis bifunctional protein ArgJ beta chain</fullName>
        </recommendedName>
    </component>
</protein>
<dbReference type="CDD" id="cd02152">
    <property type="entry name" value="OAT"/>
    <property type="match status" value="1"/>
</dbReference>
<evidence type="ECO:0000256" key="1">
    <source>
        <dbReference type="ARBA" id="ARBA00006774"/>
    </source>
</evidence>
<dbReference type="NCBIfam" id="TIGR00120">
    <property type="entry name" value="ArgJ"/>
    <property type="match status" value="1"/>
</dbReference>
<feature type="binding site" evidence="10">
    <location>
        <position position="154"/>
    </location>
    <ligand>
        <name>substrate</name>
    </ligand>
</feature>
<dbReference type="InterPro" id="IPR016117">
    <property type="entry name" value="ArgJ-like_dom_sf"/>
</dbReference>
<keyword evidence="12" id="KW-1185">Reference proteome</keyword>
<evidence type="ECO:0000256" key="5">
    <source>
        <dbReference type="ARBA" id="ARBA00022679"/>
    </source>
</evidence>
<evidence type="ECO:0000313" key="12">
    <source>
        <dbReference type="Proteomes" id="UP000615234"/>
    </source>
</evidence>
<dbReference type="InterPro" id="IPR042195">
    <property type="entry name" value="ArgJ_beta_C"/>
</dbReference>
<dbReference type="GO" id="GO:0006526">
    <property type="term" value="P:L-arginine biosynthetic process"/>
    <property type="evidence" value="ECO:0007669"/>
    <property type="project" value="UniProtKB-UniRule"/>
</dbReference>
<feature type="active site" description="Nucleophile" evidence="10">
    <location>
        <position position="191"/>
    </location>
</feature>
<keyword evidence="7 10" id="KW-0511">Multifunctional enzyme</keyword>
<dbReference type="SUPFAM" id="SSF56266">
    <property type="entry name" value="DmpA/ArgJ-like"/>
    <property type="match status" value="1"/>
</dbReference>
<dbReference type="Proteomes" id="UP000615234">
    <property type="component" value="Unassembled WGS sequence"/>
</dbReference>
<dbReference type="PANTHER" id="PTHR23100:SF0">
    <property type="entry name" value="ARGININE BIOSYNTHESIS BIFUNCTIONAL PROTEIN ARGJ, MITOCHONDRIAL"/>
    <property type="match status" value="1"/>
</dbReference>
<dbReference type="GO" id="GO:0004358">
    <property type="term" value="F:L-glutamate N-acetyltransferase activity, acting on acetyl-L-ornithine as donor"/>
    <property type="evidence" value="ECO:0007669"/>
    <property type="project" value="UniProtKB-UniRule"/>
</dbReference>
<dbReference type="NCBIfam" id="NF003802">
    <property type="entry name" value="PRK05388.1"/>
    <property type="match status" value="1"/>
</dbReference>
<dbReference type="HAMAP" id="MF_01106">
    <property type="entry name" value="ArgJ"/>
    <property type="match status" value="1"/>
</dbReference>
<keyword evidence="4 10" id="KW-0028">Amino-acid biosynthesis</keyword>
<feature type="binding site" evidence="10">
    <location>
        <position position="191"/>
    </location>
    <ligand>
        <name>substrate</name>
    </ligand>
</feature>
<accession>A0A8I0AQC1</accession>
<evidence type="ECO:0000256" key="8">
    <source>
        <dbReference type="ARBA" id="ARBA00023315"/>
    </source>
</evidence>
<evidence type="ECO:0000256" key="10">
    <source>
        <dbReference type="HAMAP-Rule" id="MF_01106"/>
    </source>
</evidence>
<comment type="caution">
    <text evidence="11">The sequence shown here is derived from an EMBL/GenBank/DDBJ whole genome shotgun (WGS) entry which is preliminary data.</text>
</comment>
<proteinExistence type="inferred from homology"/>
<evidence type="ECO:0000256" key="6">
    <source>
        <dbReference type="ARBA" id="ARBA00022813"/>
    </source>
</evidence>
<feature type="binding site" evidence="10">
    <location>
        <position position="180"/>
    </location>
    <ligand>
        <name>substrate</name>
    </ligand>
</feature>
<organism evidence="11 12">
    <name type="scientific">Coprococcus hominis</name>
    <name type="common">ex Liu et al. 2022</name>
    <dbReference type="NCBI Taxonomy" id="2763039"/>
    <lineage>
        <taxon>Bacteria</taxon>
        <taxon>Bacillati</taxon>
        <taxon>Bacillota</taxon>
        <taxon>Clostridia</taxon>
        <taxon>Lachnospirales</taxon>
        <taxon>Lachnospiraceae</taxon>
        <taxon>Coprococcus</taxon>
    </lineage>
</organism>
<feature type="chain" id="PRO_5035026630" description="Arginine biosynthesis bifunctional protein ArgJ beta chain" evidence="10">
    <location>
        <begin position="191"/>
        <end position="408"/>
    </location>
</feature>
<comment type="catalytic activity">
    <reaction evidence="9 10">
        <text>N(2)-acetyl-L-ornithine + L-glutamate = N-acetyl-L-glutamate + L-ornithine</text>
        <dbReference type="Rhea" id="RHEA:15349"/>
        <dbReference type="ChEBI" id="CHEBI:29985"/>
        <dbReference type="ChEBI" id="CHEBI:44337"/>
        <dbReference type="ChEBI" id="CHEBI:46911"/>
        <dbReference type="ChEBI" id="CHEBI:57805"/>
        <dbReference type="EC" id="2.3.1.35"/>
    </reaction>
</comment>
<dbReference type="GO" id="GO:0005737">
    <property type="term" value="C:cytoplasm"/>
    <property type="evidence" value="ECO:0007669"/>
    <property type="project" value="UniProtKB-SubCell"/>
</dbReference>
<dbReference type="PANTHER" id="PTHR23100">
    <property type="entry name" value="ARGININE BIOSYNTHESIS BIFUNCTIONAL PROTEIN ARGJ"/>
    <property type="match status" value="1"/>
</dbReference>